<feature type="compositionally biased region" description="Basic and acidic residues" evidence="6">
    <location>
        <begin position="401"/>
        <end position="417"/>
    </location>
</feature>
<keyword evidence="4" id="KW-0325">Glycoprotein</keyword>
<dbReference type="InterPro" id="IPR013783">
    <property type="entry name" value="Ig-like_fold"/>
</dbReference>
<dbReference type="GO" id="GO:0005911">
    <property type="term" value="C:cell-cell junction"/>
    <property type="evidence" value="ECO:0007669"/>
    <property type="project" value="TreeGrafter"/>
</dbReference>
<evidence type="ECO:0000256" key="7">
    <source>
        <dbReference type="SAM" id="Phobius"/>
    </source>
</evidence>
<evidence type="ECO:0000313" key="10">
    <source>
        <dbReference type="EMBL" id="CRL03061.1"/>
    </source>
</evidence>
<feature type="transmembrane region" description="Helical" evidence="7">
    <location>
        <begin position="349"/>
        <end position="373"/>
    </location>
</feature>
<dbReference type="GO" id="GO:0098609">
    <property type="term" value="P:cell-cell adhesion"/>
    <property type="evidence" value="ECO:0007669"/>
    <property type="project" value="TreeGrafter"/>
</dbReference>
<evidence type="ECO:0000313" key="11">
    <source>
        <dbReference type="Proteomes" id="UP000183832"/>
    </source>
</evidence>
<sequence length="442" mass="48433">MLDKRKSSLLAIVAFLGFLSTVDGQGNRRIADAEPKYVATQEGQTLNLMCRIALPITSCRFIIPGVPEEIKLNPTWKRNDNFRYHGSGLENGNCGLTILSIRKEYHGNATCILDPNDGGLDAIGNIEIVIAKAPQLPVIESSNIKDLEADKEIEVECSSVDGRPAANITWYLDDQLLGPGEEEIVDSPNEGTIYYTVYSKLRYRVRPDDNTRFLICRAYHPGYPEGFADARMQLNVNYRPLAKPETIISGLEIGSTATIGPISIQANPRPTLRWTVDGVVIDEGQQTQRYVANEPIQVGVSIWNASLTIIELTLQDTTRTYQLRASNAFGATDYRIRIGGSQDAPDSGLGIVSIVAITIISLLVLVIVVLVVVAKITKRWCFAGDSMHPNGPDSEAQIAPEDDKTHEHYEQHEKSADDEPETGADDVVIKATNGKAKGNTSV</sequence>
<keyword evidence="5" id="KW-0393">Immunoglobulin domain</keyword>
<keyword evidence="7" id="KW-0812">Transmembrane</keyword>
<keyword evidence="7" id="KW-1133">Transmembrane helix</keyword>
<organism evidence="10 11">
    <name type="scientific">Clunio marinus</name>
    <dbReference type="NCBI Taxonomy" id="568069"/>
    <lineage>
        <taxon>Eukaryota</taxon>
        <taxon>Metazoa</taxon>
        <taxon>Ecdysozoa</taxon>
        <taxon>Arthropoda</taxon>
        <taxon>Hexapoda</taxon>
        <taxon>Insecta</taxon>
        <taxon>Pterygota</taxon>
        <taxon>Neoptera</taxon>
        <taxon>Endopterygota</taxon>
        <taxon>Diptera</taxon>
        <taxon>Nematocera</taxon>
        <taxon>Chironomoidea</taxon>
        <taxon>Chironomidae</taxon>
        <taxon>Clunio</taxon>
    </lineage>
</organism>
<dbReference type="InterPro" id="IPR013162">
    <property type="entry name" value="CD80_C2-set"/>
</dbReference>
<keyword evidence="8" id="KW-0732">Signal</keyword>
<keyword evidence="11" id="KW-1185">Reference proteome</keyword>
<keyword evidence="3" id="KW-1015">Disulfide bond</keyword>
<dbReference type="OrthoDB" id="6345017at2759"/>
<feature type="region of interest" description="Disordered" evidence="6">
    <location>
        <begin position="386"/>
        <end position="442"/>
    </location>
</feature>
<feature type="domain" description="Ig-like" evidence="9">
    <location>
        <begin position="134"/>
        <end position="237"/>
    </location>
</feature>
<evidence type="ECO:0000256" key="6">
    <source>
        <dbReference type="SAM" id="MobiDB-lite"/>
    </source>
</evidence>
<evidence type="ECO:0000256" key="8">
    <source>
        <dbReference type="SAM" id="SignalP"/>
    </source>
</evidence>
<dbReference type="Pfam" id="PF08205">
    <property type="entry name" value="C2-set_2"/>
    <property type="match status" value="1"/>
</dbReference>
<dbReference type="AlphaFoldDB" id="A0A1J1IS43"/>
<dbReference type="PROSITE" id="PS50835">
    <property type="entry name" value="IG_LIKE"/>
    <property type="match status" value="1"/>
</dbReference>
<dbReference type="STRING" id="568069.A0A1J1IS43"/>
<protein>
    <submittedName>
        <fullName evidence="10">CLUMA_CG016224, isoform A</fullName>
    </submittedName>
</protein>
<dbReference type="GO" id="GO:0005886">
    <property type="term" value="C:plasma membrane"/>
    <property type="evidence" value="ECO:0007669"/>
    <property type="project" value="TreeGrafter"/>
</dbReference>
<proteinExistence type="predicted"/>
<dbReference type="PANTHER" id="PTHR11640:SF31">
    <property type="entry name" value="IRREGULAR CHIASM C-ROUGHEST PROTEIN-RELATED"/>
    <property type="match status" value="1"/>
</dbReference>
<evidence type="ECO:0000259" key="9">
    <source>
        <dbReference type="PROSITE" id="PS50835"/>
    </source>
</evidence>
<feature type="signal peptide" evidence="8">
    <location>
        <begin position="1"/>
        <end position="24"/>
    </location>
</feature>
<dbReference type="InterPro" id="IPR007110">
    <property type="entry name" value="Ig-like_dom"/>
</dbReference>
<feature type="chain" id="PRO_5013017960" evidence="8">
    <location>
        <begin position="25"/>
        <end position="442"/>
    </location>
</feature>
<accession>A0A1J1IS43</accession>
<dbReference type="EMBL" id="CVRI01000059">
    <property type="protein sequence ID" value="CRL03061.1"/>
    <property type="molecule type" value="Genomic_DNA"/>
</dbReference>
<dbReference type="PANTHER" id="PTHR11640">
    <property type="entry name" value="NEPHRIN"/>
    <property type="match status" value="1"/>
</dbReference>
<dbReference type="Proteomes" id="UP000183832">
    <property type="component" value="Unassembled WGS sequence"/>
</dbReference>
<evidence type="ECO:0000256" key="4">
    <source>
        <dbReference type="ARBA" id="ARBA00023180"/>
    </source>
</evidence>
<evidence type="ECO:0000256" key="5">
    <source>
        <dbReference type="ARBA" id="ARBA00023319"/>
    </source>
</evidence>
<dbReference type="InterPro" id="IPR036179">
    <property type="entry name" value="Ig-like_dom_sf"/>
</dbReference>
<evidence type="ECO:0000256" key="1">
    <source>
        <dbReference type="ARBA" id="ARBA00004479"/>
    </source>
</evidence>
<dbReference type="CDD" id="cd00096">
    <property type="entry name" value="Ig"/>
    <property type="match status" value="1"/>
</dbReference>
<dbReference type="InterPro" id="IPR051275">
    <property type="entry name" value="Cell_adhesion_signaling"/>
</dbReference>
<comment type="subcellular location">
    <subcellularLocation>
        <location evidence="1">Membrane</location>
        <topology evidence="1">Single-pass type I membrane protein</topology>
    </subcellularLocation>
</comment>
<name>A0A1J1IS43_9DIPT</name>
<reference evidence="10 11" key="1">
    <citation type="submission" date="2015-04" db="EMBL/GenBank/DDBJ databases">
        <authorList>
            <person name="Syromyatnikov M.Y."/>
            <person name="Popov V.N."/>
        </authorList>
    </citation>
    <scope>NUCLEOTIDE SEQUENCE [LARGE SCALE GENOMIC DNA]</scope>
</reference>
<evidence type="ECO:0000256" key="3">
    <source>
        <dbReference type="ARBA" id="ARBA00023157"/>
    </source>
</evidence>
<dbReference type="Gene3D" id="2.60.40.10">
    <property type="entry name" value="Immunoglobulins"/>
    <property type="match status" value="2"/>
</dbReference>
<dbReference type="SUPFAM" id="SSF48726">
    <property type="entry name" value="Immunoglobulin"/>
    <property type="match status" value="3"/>
</dbReference>
<keyword evidence="2 7" id="KW-0472">Membrane</keyword>
<gene>
    <name evidence="10" type="primary">putative Fasciclin-3</name>
    <name evidence="10" type="ORF">CLUMA_CG016224</name>
</gene>
<dbReference type="GO" id="GO:0050839">
    <property type="term" value="F:cell adhesion molecule binding"/>
    <property type="evidence" value="ECO:0007669"/>
    <property type="project" value="TreeGrafter"/>
</dbReference>
<evidence type="ECO:0000256" key="2">
    <source>
        <dbReference type="ARBA" id="ARBA00023136"/>
    </source>
</evidence>